<dbReference type="AlphaFoldDB" id="A0A382WMG3"/>
<feature type="non-terminal residue" evidence="3">
    <location>
        <position position="261"/>
    </location>
</feature>
<dbReference type="GO" id="GO:0016491">
    <property type="term" value="F:oxidoreductase activity"/>
    <property type="evidence" value="ECO:0007669"/>
    <property type="project" value="UniProtKB-KW"/>
</dbReference>
<dbReference type="Gene3D" id="3.20.20.220">
    <property type="match status" value="1"/>
</dbReference>
<sequence>MASEKQPLEVRAVELARALQTTAVTLITPAEQAQLDELSGMLEHPPDKVTVAQLTDQAFRPRSASRGISQFQHLLETRGIPRFFGAFDKLGLQILRRIGQLVAFVAFPLSRRKIRMDTANVILRAEHPPLTAHLRRRHAEGLRMNVNLLGEAVLGETEAAQRLEQYLATLALPEVEVVSVKISTLYSQVSPLAREHTVAVLCERLEKLFRAGADQIFTRPNGDRVAKFVYLDMEEYRDMHLTAAAFMRTLDRDGMENVSAG</sequence>
<dbReference type="EMBL" id="UINC01161128">
    <property type="protein sequence ID" value="SVD60136.1"/>
    <property type="molecule type" value="Genomic_DNA"/>
</dbReference>
<dbReference type="SUPFAM" id="SSF51730">
    <property type="entry name" value="FAD-linked oxidoreductase"/>
    <property type="match status" value="1"/>
</dbReference>
<protein>
    <recommendedName>
        <fullName evidence="2">Proline dehydrogenase domain-containing protein</fullName>
    </recommendedName>
</protein>
<evidence type="ECO:0000256" key="1">
    <source>
        <dbReference type="ARBA" id="ARBA00023002"/>
    </source>
</evidence>
<dbReference type="Pfam" id="PF01619">
    <property type="entry name" value="Pro_dh"/>
    <property type="match status" value="1"/>
</dbReference>
<evidence type="ECO:0000259" key="2">
    <source>
        <dbReference type="Pfam" id="PF01619"/>
    </source>
</evidence>
<evidence type="ECO:0000313" key="3">
    <source>
        <dbReference type="EMBL" id="SVD60136.1"/>
    </source>
</evidence>
<reference evidence="3" key="1">
    <citation type="submission" date="2018-05" db="EMBL/GenBank/DDBJ databases">
        <authorList>
            <person name="Lanie J.A."/>
            <person name="Ng W.-L."/>
            <person name="Kazmierczak K.M."/>
            <person name="Andrzejewski T.M."/>
            <person name="Davidsen T.M."/>
            <person name="Wayne K.J."/>
            <person name="Tettelin H."/>
            <person name="Glass J.I."/>
            <person name="Rusch D."/>
            <person name="Podicherti R."/>
            <person name="Tsui H.-C.T."/>
            <person name="Winkler M.E."/>
        </authorList>
    </citation>
    <scope>NUCLEOTIDE SEQUENCE</scope>
</reference>
<organism evidence="3">
    <name type="scientific">marine metagenome</name>
    <dbReference type="NCBI Taxonomy" id="408172"/>
    <lineage>
        <taxon>unclassified sequences</taxon>
        <taxon>metagenomes</taxon>
        <taxon>ecological metagenomes</taxon>
    </lineage>
</organism>
<keyword evidence="1" id="KW-0560">Oxidoreductase</keyword>
<dbReference type="InterPro" id="IPR002872">
    <property type="entry name" value="Proline_DH_dom"/>
</dbReference>
<dbReference type="InterPro" id="IPR029041">
    <property type="entry name" value="FAD-linked_oxidoreductase-like"/>
</dbReference>
<proteinExistence type="predicted"/>
<gene>
    <name evidence="3" type="ORF">METZ01_LOCUS412990</name>
</gene>
<accession>A0A382WMG3</accession>
<name>A0A382WMG3_9ZZZZ</name>
<feature type="domain" description="Proline dehydrogenase" evidence="2">
    <location>
        <begin position="133"/>
        <end position="255"/>
    </location>
</feature>